<feature type="compositionally biased region" description="Basic and acidic residues" evidence="1">
    <location>
        <begin position="69"/>
        <end position="80"/>
    </location>
</feature>
<gene>
    <name evidence="2" type="ORF">B0J13DRAFT_432516</name>
</gene>
<feature type="region of interest" description="Disordered" evidence="1">
    <location>
        <begin position="1"/>
        <end position="21"/>
    </location>
</feature>
<evidence type="ECO:0000313" key="3">
    <source>
        <dbReference type="Proteomes" id="UP000717696"/>
    </source>
</evidence>
<comment type="caution">
    <text evidence="2">The sequence shown here is derived from an EMBL/GenBank/DDBJ whole genome shotgun (WGS) entry which is preliminary data.</text>
</comment>
<feature type="compositionally biased region" description="Basic and acidic residues" evidence="1">
    <location>
        <begin position="1"/>
        <end position="20"/>
    </location>
</feature>
<name>A0A9P9FCU5_9HYPO</name>
<sequence>MAATKNDRSTKRDRSGENFKKRWRTLQKSGYEVHEHYHADVYILLRRKGQIYQFKSTNRAWPPSSEELVCPHEDLHQDGD</sequence>
<proteinExistence type="predicted"/>
<evidence type="ECO:0000256" key="1">
    <source>
        <dbReference type="SAM" id="MobiDB-lite"/>
    </source>
</evidence>
<feature type="region of interest" description="Disordered" evidence="1">
    <location>
        <begin position="61"/>
        <end position="80"/>
    </location>
</feature>
<protein>
    <recommendedName>
        <fullName evidence="4">MADS-box domain-containing protein</fullName>
    </recommendedName>
</protein>
<dbReference type="EMBL" id="JAGMUU010000002">
    <property type="protein sequence ID" value="KAH7160545.1"/>
    <property type="molecule type" value="Genomic_DNA"/>
</dbReference>
<dbReference type="Proteomes" id="UP000717696">
    <property type="component" value="Unassembled WGS sequence"/>
</dbReference>
<evidence type="ECO:0000313" key="2">
    <source>
        <dbReference type="EMBL" id="KAH7160545.1"/>
    </source>
</evidence>
<dbReference type="AlphaFoldDB" id="A0A9P9FCU5"/>
<dbReference type="OrthoDB" id="3551822at2759"/>
<keyword evidence="3" id="KW-1185">Reference proteome</keyword>
<evidence type="ECO:0008006" key="4">
    <source>
        <dbReference type="Google" id="ProtNLM"/>
    </source>
</evidence>
<organism evidence="2 3">
    <name type="scientific">Dactylonectria estremocensis</name>
    <dbReference type="NCBI Taxonomy" id="1079267"/>
    <lineage>
        <taxon>Eukaryota</taxon>
        <taxon>Fungi</taxon>
        <taxon>Dikarya</taxon>
        <taxon>Ascomycota</taxon>
        <taxon>Pezizomycotina</taxon>
        <taxon>Sordariomycetes</taxon>
        <taxon>Hypocreomycetidae</taxon>
        <taxon>Hypocreales</taxon>
        <taxon>Nectriaceae</taxon>
        <taxon>Dactylonectria</taxon>
    </lineage>
</organism>
<accession>A0A9P9FCU5</accession>
<reference evidence="2" key="1">
    <citation type="journal article" date="2021" name="Nat. Commun.">
        <title>Genetic determinants of endophytism in the Arabidopsis root mycobiome.</title>
        <authorList>
            <person name="Mesny F."/>
            <person name="Miyauchi S."/>
            <person name="Thiergart T."/>
            <person name="Pickel B."/>
            <person name="Atanasova L."/>
            <person name="Karlsson M."/>
            <person name="Huettel B."/>
            <person name="Barry K.W."/>
            <person name="Haridas S."/>
            <person name="Chen C."/>
            <person name="Bauer D."/>
            <person name="Andreopoulos W."/>
            <person name="Pangilinan J."/>
            <person name="LaButti K."/>
            <person name="Riley R."/>
            <person name="Lipzen A."/>
            <person name="Clum A."/>
            <person name="Drula E."/>
            <person name="Henrissat B."/>
            <person name="Kohler A."/>
            <person name="Grigoriev I.V."/>
            <person name="Martin F.M."/>
            <person name="Hacquard S."/>
        </authorList>
    </citation>
    <scope>NUCLEOTIDE SEQUENCE</scope>
    <source>
        <strain evidence="2">MPI-CAGE-AT-0021</strain>
    </source>
</reference>